<dbReference type="EMBL" id="MN739575">
    <property type="protein sequence ID" value="QHT13615.1"/>
    <property type="molecule type" value="Genomic_DNA"/>
</dbReference>
<dbReference type="Gene3D" id="3.80.10.10">
    <property type="entry name" value="Ribonuclease Inhibitor"/>
    <property type="match status" value="7"/>
</dbReference>
<feature type="domain" description="Hedgehog/Intein (Hint)" evidence="3">
    <location>
        <begin position="3951"/>
        <end position="4081"/>
    </location>
</feature>
<reference evidence="4" key="1">
    <citation type="journal article" date="2020" name="Nature">
        <title>Giant virus diversity and host interactions through global metagenomics.</title>
        <authorList>
            <person name="Schulz F."/>
            <person name="Roux S."/>
            <person name="Paez-Espino D."/>
            <person name="Jungbluth S."/>
            <person name="Walsh D.A."/>
            <person name="Denef V.J."/>
            <person name="McMahon K.D."/>
            <person name="Konstantinidis K.T."/>
            <person name="Eloe-Fadrosh E.A."/>
            <person name="Kyrpides N.C."/>
            <person name="Woyke T."/>
        </authorList>
    </citation>
    <scope>NUCLEOTIDE SEQUENCE</scope>
    <source>
        <strain evidence="4">GVMAG-M-3300023174-132</strain>
    </source>
</reference>
<dbReference type="SUPFAM" id="SSF52058">
    <property type="entry name" value="L domain-like"/>
    <property type="match status" value="1"/>
</dbReference>
<feature type="region of interest" description="Disordered" evidence="1">
    <location>
        <begin position="2256"/>
        <end position="2277"/>
    </location>
</feature>
<dbReference type="InterPro" id="IPR036844">
    <property type="entry name" value="Hint_dom_sf"/>
</dbReference>
<evidence type="ECO:0000256" key="1">
    <source>
        <dbReference type="SAM" id="MobiDB-lite"/>
    </source>
</evidence>
<feature type="compositionally biased region" description="Polar residues" evidence="1">
    <location>
        <begin position="2256"/>
        <end position="2273"/>
    </location>
</feature>
<protein>
    <recommendedName>
        <fullName evidence="3">Hedgehog/Intein (Hint) domain-containing protein</fullName>
    </recommendedName>
</protein>
<dbReference type="PANTHER" id="PTHR45661:SF3">
    <property type="entry name" value="IG-LIKE DOMAIN-CONTAINING PROTEIN"/>
    <property type="match status" value="1"/>
</dbReference>
<feature type="transmembrane region" description="Helical" evidence="2">
    <location>
        <begin position="2525"/>
        <end position="2547"/>
    </location>
</feature>
<evidence type="ECO:0000256" key="2">
    <source>
        <dbReference type="SAM" id="Phobius"/>
    </source>
</evidence>
<keyword evidence="2" id="KW-1133">Transmembrane helix</keyword>
<dbReference type="PANTHER" id="PTHR45661">
    <property type="entry name" value="SURFACE ANTIGEN"/>
    <property type="match status" value="1"/>
</dbReference>
<accession>A0A6C0DDD7</accession>
<organism evidence="4">
    <name type="scientific">viral metagenome</name>
    <dbReference type="NCBI Taxonomy" id="1070528"/>
    <lineage>
        <taxon>unclassified sequences</taxon>
        <taxon>metagenomes</taxon>
        <taxon>organismal metagenomes</taxon>
    </lineage>
</organism>
<sequence>MATTSGPAPTFNFSSRPSPVLSVSPPPALDPASFYYSINVTDANGTVLVNTDLPSNTSSYDIPTEATDISVSTLYYSPTGPYEPNVQNISTYVTVNHNPKPIDIRLSMDNTGITANWQQLPQLKHLSLYIYVPDTSIYVPVTNPYVANVSWNIGSSVNSLTIPWSTIDIVSNNVSNNVSNTENRLILSMSSGGVDYYSQAFTTSFSPRKLAIVLKAYEPYPLPPTTTTTTYSTQPPPSTTTTTLSIQVPPKPVLFIPSAVNIQVSADDNGVTAYWPPIPCLYTVDVVRAAETIATIYSVYIADVSKNIPNSYFTNSPNVSSLYLPFVLPGINSIVMGFNYTFRLTFYFNNREYYIYSQEFNPISHPTTTTTTLPPLPPLPPQDALSVLPINNGLIVAWNPTLLNAPTITITNDSGISCGTLLNNSSSYATFTIDNTQDYTIRAEFTDSQGPHAYTVSYTPSFVMLDHTYYNPTTYTLSWQLSTNVNLNYVFYHVTLTDRTTNVVSTYNLYSNSSSFYPEGMYFNNPNTIDIDINYVLPSGEFYTAFTNTFFLMPNNYTLTAAFSNNKNLIAVMPLNSSATPVVVPDNAFNGCTNLRIFNFPIQNIGADAFDGCVSLDDIVLADCVHSSTNPFQTCTSLKSMFISYSETASLNLIPFPTEVFATVPHLDTLFFTGLPSGITLPAFTSSSIRNISLHSPIVSVVSIADSAFADCSGLTTFIVNAPFNNQGSNIFIGSIGASAFAGCKSLDVLSLGTARLPILYGIGVNAFSGDSVRSLELYIKNAPEFYLNETFSDMPSLTSLNIYCTESDISFNFPSNFLQNSTILQHLSLTAYCPGLTFPVMPQTIQTVNIQTTTSLALPSMIIPSNAFSVHRSLTTFNTNYAIEVIRNSAFLGDVSLNTFSSGPIDTIENQAFAGCVNLNFPNIVIRKYIGWGVFYHLPNTQLSLTFANQQDTICDETFADMPHLQNLSINIDTGGILTLSNYFMQSDTAYGVLPPLQELRIIGDISGLTIPPMPASISLISLFTPTPQPKTYCSIAPNAFANNTHLTSFFCNIPVGVVGANAFSNTSGAIDFDCVIVMIDDSAFSGCTQLQTIYFDTVSIINDNAFAGCSNLTTVRIDNVGSIGDNVFNGCSKLASVQLGLFNGGTCNESFSFPTLTNLSINVVNHSYGDAPGINLPLNFCQDAEQLQRLDISGTIASSIDVSGFLNCVNLQQLNLQCASGTFFNSQLYNLDRLEFVTILGASIVAPNFLQGCNSLDSIHFDKLRTNIHYYTLSLVKHIQGFHVYGIIPSHYFHGFTNLVSFICNYDTSIIRVGAFANCTNLTSITLNEGLQEISDFAFANTGLQQVTVPSTVMSLGKSHFLGCLSLTDVTYLCNVSHFCEPVQLITDTYNFLQDVSELTIDISADVASVTKGSDDSLSLSYTVFDPTNTDPSYNGVTTQLDNNKLHVFADVTHYNNRLNYLNQAIQILVDYCITLNLPDASDNDASTILKHYSSQLQICAQQAELSYGPLSGLPTTDIPSYQNPDGSFTGNLVNMHPFSIIIVPFVPLKTDTADPNYFSFLNICQAIRINARPTATLICTTEWEAGGSDVNTWINNINTCIPQLKAALDSANTENNFIQQIYSNQIQHNIPVLQMQLGSLLAPPIMTFETIRVPIKNQLPKQFRMKIPTNIISNWNGLASFVNDSNYDMYYSLSGPSLKLELTDNTIIDISGMMIIDLLFNSDNFNYLTLSRYFTNPLFDTVKPQQVNYKFYGNITNIRSLENKTNCTIDISSQVVYIYDLAFVNYSNATINIHNFDLLKMFDCACQNLTSSTVNINAHTNGVARMGPDVFLNASNISVNTNIHLVNRPNVVLYDFGTATLSDISSIITTVFPNINHDNTRKFKVGTYVVPVDKEYSSPHTLPMITFQSTEDLQEYTILGKPEDWALTFYHQDNYTPGNSGWCIGAALPDNEQRLYMNPTFAPNVISYKGFSWSRDNPLGPAPTVHDMLSRVPQNYAFYRLLPNTYYSPGAQHDRNVAVNIGADQLQAFLPYLISFASIIITTALTAGVGFVIGPEMLAWEAAADITTGVEGVVNITDLTVNMAGLIPQNPSVIKSTDSNRIIVEILGELLGTAAEAVCQGISFLGRSALRVSRSSRILTEVGPETVTATEGVAVASRFTSDNPLRANTTNTAVTYTFPTNVDGPLLRGVVGSAPEDITERVGLGSGLTRNNFSTADPISRLAAGRGLAEGESRALRGLAPGTVRRTQATRLGSAPSTETVAPGSANMTATAGRDMGGVETDITVASETGEVTASVVLTSARPRIHIPKMANRTISIRRIGGIVTSEEDAPTVSLARNLSQQVKESPRTPFFDNTNPTVVREKMRRAIINNYRNLYLEAGEQGPALRLVNPRSNPSDVIAVQLSSMERRYLESIPPSISSHLNMMYGRVDGALQEITNKIIIYRRFVFESALPGFMTLRDAVAAIKQDLLNSISDAVAQVRSFDTYVQSQLTLYDKFSAAAEEAQAAQFTFLRSLKIANIKFNAITVLAALAGGGVLAGLFYGIHLLNTYRMSDPTTTTTTLRPRDIQNTSDSASLQTRSIFSAFEFGAVFGRTLGTLTRSCRAFALWSIDNCTADYLYNTLANNILFNDATPLGPAAIDSALMNITAANNNEVSISTAIDNYNYMNMNDQTIQTYKTQWGPAMGSVDPSNPLLPTSYSSDTVTLNQLASYLLLENLNTLIDTRLINYNSAILMDIEQALYAQSHCFQPLYIPSSNYRSNPQQPPGGTNEQMIAFMNNVKPPVTGANILHFSDFVDRNYGGMSDLIQVYVANGTNFQFPYENSADSGNPCMVNPYCNVLYTLPTHLPKGMVLSNPITPQHNDTNYSTVFLFPTMAAPSSAEAQAAANELAARNYGVDVNIFTLTCNYRRSSHLVDPQAGLGFTAPFLQYMDYSYLLNVKDIAYTQRTSETPNLIFEGAQNVNLNLLEGITSIPAYAYQSTDGNNGYAVSNFNTITLPDTLQTIDQFAFYRTNATTLLFSKQEGSLVLSNSSFSNSNIKTIAVQGDIQQGVYSSAEFIFKDATVVNGTNMNDGTTVTMTGNNSIKIENFKSVTLIPTGGGAPDVFTDSELAIIFLNNFTNLSVNNPSNIDLFDRNVLVWDKPPATIVAYNPAYIGNYSSSMLNIGFSSSTVTTNNVLYLTSAIKPVVVSGSGIEVLPYPNKNNTMQLLSTSQANTISIQNPSSVRSGSSVVNLSSLLNSSTKKPYDPASLQANVEYQYMFAAANAPIITNLNWSVTDVNISYNSSSRFTVSGFSSAVFDTTTATFVNTRDIGSNVTIGPNAFKGATLPYDINALLENAISIGDNAFNGAAPREGAQPIELPATVQSIGSGAFAGFTHPVVIPASVAGNNNIADDAFDASANITLTGDVPTTGEASTAIVSFLQSLGPGATINISPEQNVQLQSALETAGVSAPAVTINVVTITTPDAPVANAGDMKVAATWDVSSSFTSYILRLYQDNSSHLIATKAVQSIGDSSLTYVFDASNGYNYGVTVAGRNLLGNTSSESSISNLVTPNNTDVSGYVTYFDNTDQVLYINWINPTLLPDQGYTISLFDVKNTQVSSNALPQLDAHAAALSDLSSGLFDVVLTARYSTGFKTYSSYVAVNYATSTATHNLLQASVGSWASYTVTEVASQVIRDMCGASVDAQQLVIDSFIQQVTNTNDNAAALTILVATSLLLPSAMNHVKSNIQQALYGLVVSPNVPFDLSPSLFSSVFANIASKYKNNLRTNRLGLIVPDSNNNLVIDLDNSGELILAMLPDISYAVTATFMNATSNSHTMIYRRSDTAGRTILLDNTSIINLNDSIPFSFGGLTKNFVINMVGCPGGASEDSNQQSTTTTSTQPTTSTTTQPTTSTTTQPTTSTTTQPTTSTTTQPTTSTTTQPTTSTTSQSTTSTTTQPTTTTTTQAGNIPCFPTGTPILTPSGYMSVENLRTGDIVTTADGRSVPVTIYSVNVANTTKQTAPYVIPAHSFGRNSPSAELRLSPLHAFQIRKGVWQNAAMSANKNVYQYAVGEPMTYYHVECPNFFTDNLVTNGCIVESFAGKQVVDTKSLYRYNERLGGFTRKTKAGEKKTLRA</sequence>
<dbReference type="InterPro" id="IPR028992">
    <property type="entry name" value="Hedgehog/Intein_dom"/>
</dbReference>
<feature type="compositionally biased region" description="Polar residues" evidence="1">
    <location>
        <begin position="1"/>
        <end position="13"/>
    </location>
</feature>
<dbReference type="SUPFAM" id="SSF51294">
    <property type="entry name" value="Hedgehog/intein (Hint) domain"/>
    <property type="match status" value="1"/>
</dbReference>
<dbReference type="SUPFAM" id="SSF52047">
    <property type="entry name" value="RNI-like"/>
    <property type="match status" value="1"/>
</dbReference>
<keyword evidence="2" id="KW-0812">Transmembrane</keyword>
<feature type="transmembrane region" description="Helical" evidence="2">
    <location>
        <begin position="2032"/>
        <end position="2056"/>
    </location>
</feature>
<dbReference type="Pfam" id="PF13403">
    <property type="entry name" value="Hint_2"/>
    <property type="match status" value="1"/>
</dbReference>
<feature type="compositionally biased region" description="Low complexity" evidence="1">
    <location>
        <begin position="3873"/>
        <end position="3946"/>
    </location>
</feature>
<dbReference type="InterPro" id="IPR026906">
    <property type="entry name" value="LRR_5"/>
</dbReference>
<evidence type="ECO:0000313" key="4">
    <source>
        <dbReference type="EMBL" id="QHT13615.1"/>
    </source>
</evidence>
<dbReference type="InterPro" id="IPR053139">
    <property type="entry name" value="Surface_bspA-like"/>
</dbReference>
<dbReference type="Gene3D" id="2.170.16.10">
    <property type="entry name" value="Hedgehog/Intein (Hint) domain"/>
    <property type="match status" value="1"/>
</dbReference>
<feature type="region of interest" description="Disordered" evidence="1">
    <location>
        <begin position="1"/>
        <end position="22"/>
    </location>
</feature>
<dbReference type="InterPro" id="IPR032675">
    <property type="entry name" value="LRR_dom_sf"/>
</dbReference>
<name>A0A6C0DDD7_9ZZZZ</name>
<evidence type="ECO:0000259" key="3">
    <source>
        <dbReference type="Pfam" id="PF13403"/>
    </source>
</evidence>
<feature type="region of interest" description="Disordered" evidence="1">
    <location>
        <begin position="3866"/>
        <end position="3953"/>
    </location>
</feature>
<dbReference type="Pfam" id="PF13306">
    <property type="entry name" value="LRR_5"/>
    <property type="match status" value="9"/>
</dbReference>
<keyword evidence="2" id="KW-0472">Membrane</keyword>
<proteinExistence type="predicted"/>